<comment type="caution">
    <text evidence="1">The sequence shown here is derived from an EMBL/GenBank/DDBJ whole genome shotgun (WGS) entry which is preliminary data.</text>
</comment>
<dbReference type="Proteomes" id="UP000828048">
    <property type="component" value="Chromosome 8"/>
</dbReference>
<gene>
    <name evidence="1" type="ORF">Vadar_006440</name>
</gene>
<organism evidence="1 2">
    <name type="scientific">Vaccinium darrowii</name>
    <dbReference type="NCBI Taxonomy" id="229202"/>
    <lineage>
        <taxon>Eukaryota</taxon>
        <taxon>Viridiplantae</taxon>
        <taxon>Streptophyta</taxon>
        <taxon>Embryophyta</taxon>
        <taxon>Tracheophyta</taxon>
        <taxon>Spermatophyta</taxon>
        <taxon>Magnoliopsida</taxon>
        <taxon>eudicotyledons</taxon>
        <taxon>Gunneridae</taxon>
        <taxon>Pentapetalae</taxon>
        <taxon>asterids</taxon>
        <taxon>Ericales</taxon>
        <taxon>Ericaceae</taxon>
        <taxon>Vaccinioideae</taxon>
        <taxon>Vaccinieae</taxon>
        <taxon>Vaccinium</taxon>
    </lineage>
</organism>
<reference evidence="1 2" key="1">
    <citation type="journal article" date="2021" name="Hortic Res">
        <title>High-quality reference genome and annotation aids understanding of berry development for evergreen blueberry (Vaccinium darrowii).</title>
        <authorList>
            <person name="Yu J."/>
            <person name="Hulse-Kemp A.M."/>
            <person name="Babiker E."/>
            <person name="Staton M."/>
        </authorList>
    </citation>
    <scope>NUCLEOTIDE SEQUENCE [LARGE SCALE GENOMIC DNA]</scope>
    <source>
        <strain evidence="2">cv. NJ 8807/NJ 8810</strain>
        <tissue evidence="1">Young leaf</tissue>
    </source>
</reference>
<evidence type="ECO:0000313" key="1">
    <source>
        <dbReference type="EMBL" id="KAH7851034.1"/>
    </source>
</evidence>
<dbReference type="EMBL" id="CM037158">
    <property type="protein sequence ID" value="KAH7851034.1"/>
    <property type="molecule type" value="Genomic_DNA"/>
</dbReference>
<accession>A0ACB7YDE5</accession>
<protein>
    <submittedName>
        <fullName evidence="1">Uncharacterized protein</fullName>
    </submittedName>
</protein>
<proteinExistence type="predicted"/>
<sequence>MANPGGVGTKFMSVNLNKSYGPVSHSSYGQAASRTRPGSGGGSAGGGGGGSGGGGMVVLSRPRPPQKPGPKLSVPPPLNLPSLRKEHERFDLSGPGSSAGGGGGSGAGPRPNSSGLGWTKPGTVALQEKEGNVPQAVADGITNQTVSVTKSSTGYVPPSARLGAVGVPHSVAAPLAEKTSVLRGEDFPSLKAALPSSASGGVQKQKDGLHQKQKHVMGEELSAEQTNSSSHSLVDMRPQGQSPHHTFANGSNGSGGEGHGLGSSQLAKQQTGKQEYFPGPLPLVMLNPRSDWADDERDTGRGFADRVRDHGFSKNEAYWDREFELPRNSVLPHKPAHSLFERRGKLEDESGKVYSVEIPKVDPHRRDVRTPIREGNSWRTPPLPKDGFNAQGVAIGRNGHGVGPMVVNREMEKEKTKYIPPRFGDNSRDSSTGNRESAFGRRDMGHENEGRHQWNHMAESSISRGIERSTQDRYVGEQFNRYRGGVHQDGSASKSSFSSGGKRVPMNDPILNFGREKHAFSKSERTYVDEPFAKDFGTTSFDEHDPFSGGLVGVIKRKKEVVKHSDFHDPVRESFEAELERVQKMQEQERQRIIEEQERAMEQARREEEERQQLIREEEERRRRLEEEAREAAWRAEQERVEAIRRAEEQRITREEEKQRMLMEEERRKQAAKQKLLELEAKIAMRRAEAPKVVNENTVSKALDFENWEDSERMVERITTSGSSDSSGLNRPFEYGPRSKSREGSSGFLDRGKAANSWRRDVFEDGNNSSSFLMQNQDNGGRAVARKEYYGGGGGYLPSRAFSRGAIQEFHTEDFDPPKGHRLSASGDGGDPFGRNLEIGPESHDNAGEKYGDMGWGQGQVRSRGYPHSPYSEGDEIYSYGRSRYSMRQPRVLPPPSLASMYKNSFRGENESPGPSAFADNNVHYDHASRTESTIDVQPESTMTQEQQLEKTTPRCDSQSSLSVSSPPSSPTHLSHDDLDECGEASAVTEGKEIPLSGNEPVVLNDNCGTEYISGGDDEDWALDNDEELQEQEEYDEDEDGYEEEDEVHEGDYERVDLTQEFENLGIEDKSSSPMILGFDEGVEVGIPPSDEFERSSRNDESTFGLPEVSAGNIEQQGPVDGTPENDKAIQDSGPQSTSDLLDSVHDSNNSSVFAQNAVTSSVSAALQSSDLPVKLQFGLFSGPTLIPSPVPAIQIGSIQMPLHLHPPVGPSLTHMHSSQPPLFQFGQLRYTSSLSQGILPVVPQAVSFMQSNVQAHYNLNQSLGASLPGQENSTHNMVKDGVQSVPMDRGCTESNVPMHKNEAEVSNPGENKVVSKQGFHGVDKGHQETVLNSFIPLSNGSVSEGHFPSEQDSRGSKAEGPQFGNKGRNYAYSGRNSGPRSSFVASEGSRSDSRGFQRRPRWPNQRTEFRVRETVDRGQSQGLLSSTKPGQDDKPSARGRNVGSFVKSGSKKGLVVSNKPSTHIIEPIGSSSDPVGSKGTDSEARLDRRMEKEEASTTTHSMTRSTGEVNLKRNISSEEDVDAPLQSGIVRVFKQPGIEAPSDGDDFIEVRSKRQLLNDRREQREKEIKAKSRVTKAPRKPRSAQNGAGTINSNKISVSLGGEAPNSIRSNYVASEGRPLLNMEISTGFGTIVSQPLPPIGTPVALNSETQADKRPHNIKSLQTGSAPVITHSGKNLGPGLTFETKNKILDNVQSSLGSWENAQINQQVMALTQTQLDEAMKPGRFDTYAASIGDHSMSNTEPIMPSPSILTKDKSFTSATNPINSLLAGEKIQFGAVTSPTVLPPGGSTSLHGIGAPGSSRSDIKISQNLSAAENGCTLFFEKDKHQNESCVDLEDCEAEAEAAASAVAAAAISSDEIVGNGLGPCSVSVSDSKSFTGADIDGIGGGVAGDQQLAAQSRAEESLSVALPADLSVDTPSISLWPPLPSPQNASSQMLSHFPGGPPSHFPFYEMNPMLGGPIFAFGPHDDSAGTQSQTQKSTASASGPLGSWQQCHSGVDSFYGPPAGFTGPYISPPGGIPGVQCPPHMVVYNHFPVGQFGQVGLSFMGTTYIPSGKQPDWKHNPTSSAMGSGEGDMNNNMNMVSSQRSPLNMPSPVQHLSPGSPLLPMASPFAMFDVSPFQSAPEMSVQGRWSHLPAPPLHSVPLSHPLQQPEAGVLLPSQFSHTHQSLTANRFSESRTSTPSDGSRSFPVAPDSAAAQFSDERGLLDSSSSTSGGGGVKSSSGSTFAEVGKTESLQNVNSSGHNTNVFKNHSTGYNYQRGGGVVSQKNSSGVEWSQHRRMGFQGRNQSLGAEKSYPPSSKMKQIYVAKQTTGGNSSAV</sequence>
<keyword evidence="2" id="KW-1185">Reference proteome</keyword>
<evidence type="ECO:0000313" key="2">
    <source>
        <dbReference type="Proteomes" id="UP000828048"/>
    </source>
</evidence>
<name>A0ACB7YDE5_9ERIC</name>